<comment type="similarity">
    <text evidence="1">Belongs to the Gfa family.</text>
</comment>
<protein>
    <recommendedName>
        <fullName evidence="5">CENP-V/GFA domain-containing protein</fullName>
    </recommendedName>
</protein>
<name>A0A6G1K0W5_9PLEO</name>
<dbReference type="Proteomes" id="UP000799428">
    <property type="component" value="Unassembled WGS sequence"/>
</dbReference>
<dbReference type="OrthoDB" id="406544at2759"/>
<keyword evidence="2" id="KW-0479">Metal-binding</keyword>
<keyword evidence="7" id="KW-1185">Reference proteome</keyword>
<evidence type="ECO:0000313" key="7">
    <source>
        <dbReference type="Proteomes" id="UP000799428"/>
    </source>
</evidence>
<dbReference type="InterPro" id="IPR006913">
    <property type="entry name" value="CENP-V/GFA"/>
</dbReference>
<dbReference type="PANTHER" id="PTHR33337">
    <property type="entry name" value="GFA DOMAIN-CONTAINING PROTEIN"/>
    <property type="match status" value="1"/>
</dbReference>
<keyword evidence="3" id="KW-0862">Zinc</keyword>
<organism evidence="6 7">
    <name type="scientific">Pleomassaria siparia CBS 279.74</name>
    <dbReference type="NCBI Taxonomy" id="1314801"/>
    <lineage>
        <taxon>Eukaryota</taxon>
        <taxon>Fungi</taxon>
        <taxon>Dikarya</taxon>
        <taxon>Ascomycota</taxon>
        <taxon>Pezizomycotina</taxon>
        <taxon>Dothideomycetes</taxon>
        <taxon>Pleosporomycetidae</taxon>
        <taxon>Pleosporales</taxon>
        <taxon>Pleomassariaceae</taxon>
        <taxon>Pleomassaria</taxon>
    </lineage>
</organism>
<dbReference type="PANTHER" id="PTHR33337:SF30">
    <property type="entry name" value="DUF636 DOMAIN PROTEIN (AFU_ORTHOLOGUE AFUA_1G03180)"/>
    <property type="match status" value="1"/>
</dbReference>
<proteinExistence type="inferred from homology"/>
<dbReference type="EMBL" id="MU005776">
    <property type="protein sequence ID" value="KAF2706152.1"/>
    <property type="molecule type" value="Genomic_DNA"/>
</dbReference>
<evidence type="ECO:0000256" key="2">
    <source>
        <dbReference type="ARBA" id="ARBA00022723"/>
    </source>
</evidence>
<feature type="domain" description="CENP-V/GFA" evidence="5">
    <location>
        <begin position="3"/>
        <end position="124"/>
    </location>
</feature>
<sequence length="137" mass="14608">MSQAGGCICGNVRYEVSGEPAMKALCHCGDCRKISGSSHSTNGVYPEAAFKLVQGTPKTHTKKADSGNDFVSFFCPDCGTTLWRESKTFEGLKVVKVGSLDDFEAFKSLTPAAELYASQRAPWLSAVEGAKQADAMS</sequence>
<dbReference type="SUPFAM" id="SSF51316">
    <property type="entry name" value="Mss4-like"/>
    <property type="match status" value="1"/>
</dbReference>
<keyword evidence="4" id="KW-0456">Lyase</keyword>
<evidence type="ECO:0000256" key="3">
    <source>
        <dbReference type="ARBA" id="ARBA00022833"/>
    </source>
</evidence>
<accession>A0A6G1K0W5</accession>
<dbReference type="GO" id="GO:0046872">
    <property type="term" value="F:metal ion binding"/>
    <property type="evidence" value="ECO:0007669"/>
    <property type="project" value="UniProtKB-KW"/>
</dbReference>
<reference evidence="6" key="1">
    <citation type="journal article" date="2020" name="Stud. Mycol.">
        <title>101 Dothideomycetes genomes: a test case for predicting lifestyles and emergence of pathogens.</title>
        <authorList>
            <person name="Haridas S."/>
            <person name="Albert R."/>
            <person name="Binder M."/>
            <person name="Bloem J."/>
            <person name="Labutti K."/>
            <person name="Salamov A."/>
            <person name="Andreopoulos B."/>
            <person name="Baker S."/>
            <person name="Barry K."/>
            <person name="Bills G."/>
            <person name="Bluhm B."/>
            <person name="Cannon C."/>
            <person name="Castanera R."/>
            <person name="Culley D."/>
            <person name="Daum C."/>
            <person name="Ezra D."/>
            <person name="Gonzalez J."/>
            <person name="Henrissat B."/>
            <person name="Kuo A."/>
            <person name="Liang C."/>
            <person name="Lipzen A."/>
            <person name="Lutzoni F."/>
            <person name="Magnuson J."/>
            <person name="Mondo S."/>
            <person name="Nolan M."/>
            <person name="Ohm R."/>
            <person name="Pangilinan J."/>
            <person name="Park H.-J."/>
            <person name="Ramirez L."/>
            <person name="Alfaro M."/>
            <person name="Sun H."/>
            <person name="Tritt A."/>
            <person name="Yoshinaga Y."/>
            <person name="Zwiers L.-H."/>
            <person name="Turgeon B."/>
            <person name="Goodwin S."/>
            <person name="Spatafora J."/>
            <person name="Crous P."/>
            <person name="Grigoriev I."/>
        </authorList>
    </citation>
    <scope>NUCLEOTIDE SEQUENCE</scope>
    <source>
        <strain evidence="6">CBS 279.74</strain>
    </source>
</reference>
<dbReference type="GO" id="GO:0016846">
    <property type="term" value="F:carbon-sulfur lyase activity"/>
    <property type="evidence" value="ECO:0007669"/>
    <property type="project" value="InterPro"/>
</dbReference>
<dbReference type="Gene3D" id="3.90.1590.10">
    <property type="entry name" value="glutathione-dependent formaldehyde- activating enzyme (gfa)"/>
    <property type="match status" value="1"/>
</dbReference>
<evidence type="ECO:0000313" key="6">
    <source>
        <dbReference type="EMBL" id="KAF2706152.1"/>
    </source>
</evidence>
<evidence type="ECO:0000256" key="4">
    <source>
        <dbReference type="ARBA" id="ARBA00023239"/>
    </source>
</evidence>
<dbReference type="Pfam" id="PF04828">
    <property type="entry name" value="GFA"/>
    <property type="match status" value="1"/>
</dbReference>
<dbReference type="AlphaFoldDB" id="A0A6G1K0W5"/>
<evidence type="ECO:0000256" key="1">
    <source>
        <dbReference type="ARBA" id="ARBA00005495"/>
    </source>
</evidence>
<evidence type="ECO:0000259" key="5">
    <source>
        <dbReference type="PROSITE" id="PS51891"/>
    </source>
</evidence>
<gene>
    <name evidence="6" type="ORF">K504DRAFT_483915</name>
</gene>
<dbReference type="PROSITE" id="PS51891">
    <property type="entry name" value="CENP_V_GFA"/>
    <property type="match status" value="1"/>
</dbReference>
<dbReference type="InterPro" id="IPR011057">
    <property type="entry name" value="Mss4-like_sf"/>
</dbReference>